<name>A0ABW4N2P0_9CAUL</name>
<dbReference type="Proteomes" id="UP001597237">
    <property type="component" value="Unassembled WGS sequence"/>
</dbReference>
<reference evidence="4" key="1">
    <citation type="journal article" date="2019" name="Int. J. Syst. Evol. Microbiol.">
        <title>The Global Catalogue of Microorganisms (GCM) 10K type strain sequencing project: providing services to taxonomists for standard genome sequencing and annotation.</title>
        <authorList>
            <consortium name="The Broad Institute Genomics Platform"/>
            <consortium name="The Broad Institute Genome Sequencing Center for Infectious Disease"/>
            <person name="Wu L."/>
            <person name="Ma J."/>
        </authorList>
    </citation>
    <scope>NUCLEOTIDE SEQUENCE [LARGE SCALE GENOMIC DNA]</scope>
    <source>
        <strain evidence="4">DFY28</strain>
    </source>
</reference>
<accession>A0ABW4N2P0</accession>
<dbReference type="SUPFAM" id="SSF54909">
    <property type="entry name" value="Dimeric alpha+beta barrel"/>
    <property type="match status" value="1"/>
</dbReference>
<dbReference type="InterPro" id="IPR011008">
    <property type="entry name" value="Dimeric_a/b-barrel"/>
</dbReference>
<comment type="caution">
    <text evidence="3">The sequence shown here is derived from an EMBL/GenBank/DDBJ whole genome shotgun (WGS) entry which is preliminary data.</text>
</comment>
<protein>
    <submittedName>
        <fullName evidence="3">YciI family protein</fullName>
    </submittedName>
</protein>
<dbReference type="PANTHER" id="PTHR33606:SF3">
    <property type="entry name" value="PROTEIN YCII"/>
    <property type="match status" value="1"/>
</dbReference>
<dbReference type="PANTHER" id="PTHR33606">
    <property type="entry name" value="PROTEIN YCII"/>
    <property type="match status" value="1"/>
</dbReference>
<dbReference type="RefSeq" id="WP_377284012.1">
    <property type="nucleotide sequence ID" value="NZ_JBHRSI010000010.1"/>
</dbReference>
<dbReference type="EMBL" id="JBHUEY010000001">
    <property type="protein sequence ID" value="MFD1783445.1"/>
    <property type="molecule type" value="Genomic_DNA"/>
</dbReference>
<evidence type="ECO:0000313" key="4">
    <source>
        <dbReference type="Proteomes" id="UP001597237"/>
    </source>
</evidence>
<dbReference type="Gene3D" id="3.30.70.1060">
    <property type="entry name" value="Dimeric alpha+beta barrel"/>
    <property type="match status" value="1"/>
</dbReference>
<dbReference type="Pfam" id="PF03795">
    <property type="entry name" value="YCII"/>
    <property type="match status" value="1"/>
</dbReference>
<feature type="domain" description="YCII-related" evidence="2">
    <location>
        <begin position="3"/>
        <end position="88"/>
    </location>
</feature>
<evidence type="ECO:0000259" key="2">
    <source>
        <dbReference type="Pfam" id="PF03795"/>
    </source>
</evidence>
<proteinExistence type="inferred from homology"/>
<sequence length="95" mass="10442">MPLFVAICIDKPNSLDLRMATREAHFAYVRGKPGMMKLGGPFLDEKGEMAGSLIIFEAEDQAAAQAFSDEDPYTKAGLFERVEVRPWKATFGSVG</sequence>
<comment type="similarity">
    <text evidence="1">Belongs to the YciI family.</text>
</comment>
<dbReference type="InterPro" id="IPR051807">
    <property type="entry name" value="Sec-metab_biosynth-assoc"/>
</dbReference>
<gene>
    <name evidence="3" type="ORF">ACFSC0_08575</name>
</gene>
<keyword evidence="4" id="KW-1185">Reference proteome</keyword>
<dbReference type="InterPro" id="IPR005545">
    <property type="entry name" value="YCII"/>
</dbReference>
<organism evidence="3 4">
    <name type="scientific">Phenylobacterium terrae</name>
    <dbReference type="NCBI Taxonomy" id="2665495"/>
    <lineage>
        <taxon>Bacteria</taxon>
        <taxon>Pseudomonadati</taxon>
        <taxon>Pseudomonadota</taxon>
        <taxon>Alphaproteobacteria</taxon>
        <taxon>Caulobacterales</taxon>
        <taxon>Caulobacteraceae</taxon>
        <taxon>Phenylobacterium</taxon>
    </lineage>
</organism>
<evidence type="ECO:0000313" key="3">
    <source>
        <dbReference type="EMBL" id="MFD1783445.1"/>
    </source>
</evidence>
<evidence type="ECO:0000256" key="1">
    <source>
        <dbReference type="ARBA" id="ARBA00007689"/>
    </source>
</evidence>